<dbReference type="EMBL" id="JASPKY010000008">
    <property type="protein sequence ID" value="KAK9754296.1"/>
    <property type="molecule type" value="Genomic_DNA"/>
</dbReference>
<sequence length="73" mass="8247">MSFFILTGSHSEPIRAVPVVGFRCIYQLDYSSECIYYASELYQSVLSRRTATDFYLGPLLISISQLGLDNICN</sequence>
<dbReference type="Proteomes" id="UP001458880">
    <property type="component" value="Unassembled WGS sequence"/>
</dbReference>
<accession>A0AAW1N2Q4</accession>
<comment type="caution">
    <text evidence="1">The sequence shown here is derived from an EMBL/GenBank/DDBJ whole genome shotgun (WGS) entry which is preliminary data.</text>
</comment>
<keyword evidence="2" id="KW-1185">Reference proteome</keyword>
<evidence type="ECO:0000313" key="1">
    <source>
        <dbReference type="EMBL" id="KAK9754296.1"/>
    </source>
</evidence>
<organism evidence="1 2">
    <name type="scientific">Popillia japonica</name>
    <name type="common">Japanese beetle</name>
    <dbReference type="NCBI Taxonomy" id="7064"/>
    <lineage>
        <taxon>Eukaryota</taxon>
        <taxon>Metazoa</taxon>
        <taxon>Ecdysozoa</taxon>
        <taxon>Arthropoda</taxon>
        <taxon>Hexapoda</taxon>
        <taxon>Insecta</taxon>
        <taxon>Pterygota</taxon>
        <taxon>Neoptera</taxon>
        <taxon>Endopterygota</taxon>
        <taxon>Coleoptera</taxon>
        <taxon>Polyphaga</taxon>
        <taxon>Scarabaeiformia</taxon>
        <taxon>Scarabaeidae</taxon>
        <taxon>Rutelinae</taxon>
        <taxon>Popillia</taxon>
    </lineage>
</organism>
<dbReference type="AlphaFoldDB" id="A0AAW1N2Q4"/>
<name>A0AAW1N2Q4_POPJA</name>
<evidence type="ECO:0000313" key="2">
    <source>
        <dbReference type="Proteomes" id="UP001458880"/>
    </source>
</evidence>
<gene>
    <name evidence="1" type="ORF">QE152_g1399</name>
</gene>
<proteinExistence type="predicted"/>
<reference evidence="1 2" key="1">
    <citation type="journal article" date="2024" name="BMC Genomics">
        <title>De novo assembly and annotation of Popillia japonica's genome with initial clues to its potential as an invasive pest.</title>
        <authorList>
            <person name="Cucini C."/>
            <person name="Boschi S."/>
            <person name="Funari R."/>
            <person name="Cardaioli E."/>
            <person name="Iannotti N."/>
            <person name="Marturano G."/>
            <person name="Paoli F."/>
            <person name="Bruttini M."/>
            <person name="Carapelli A."/>
            <person name="Frati F."/>
            <person name="Nardi F."/>
        </authorList>
    </citation>
    <scope>NUCLEOTIDE SEQUENCE [LARGE SCALE GENOMIC DNA]</scope>
    <source>
        <strain evidence="1">DMR45628</strain>
    </source>
</reference>
<protein>
    <submittedName>
        <fullName evidence="1">Uncharacterized protein</fullName>
    </submittedName>
</protein>